<keyword evidence="3" id="KW-1185">Reference proteome</keyword>
<feature type="compositionally biased region" description="Polar residues" evidence="1">
    <location>
        <begin position="273"/>
        <end position="284"/>
    </location>
</feature>
<reference evidence="2 3" key="1">
    <citation type="submission" date="2020-03" db="EMBL/GenBank/DDBJ databases">
        <title>Dissostichus mawsoni Genome sequencing and assembly.</title>
        <authorList>
            <person name="Park H."/>
        </authorList>
    </citation>
    <scope>NUCLEOTIDE SEQUENCE [LARGE SCALE GENOMIC DNA]</scope>
    <source>
        <strain evidence="2">DM0001</strain>
        <tissue evidence="2">Muscle</tissue>
    </source>
</reference>
<feature type="compositionally biased region" description="Basic residues" evidence="1">
    <location>
        <begin position="15"/>
        <end position="24"/>
    </location>
</feature>
<organism evidence="2 3">
    <name type="scientific">Dissostichus mawsoni</name>
    <name type="common">Antarctic cod</name>
    <dbReference type="NCBI Taxonomy" id="36200"/>
    <lineage>
        <taxon>Eukaryota</taxon>
        <taxon>Metazoa</taxon>
        <taxon>Chordata</taxon>
        <taxon>Craniata</taxon>
        <taxon>Vertebrata</taxon>
        <taxon>Euteleostomi</taxon>
        <taxon>Actinopterygii</taxon>
        <taxon>Neopterygii</taxon>
        <taxon>Teleostei</taxon>
        <taxon>Neoteleostei</taxon>
        <taxon>Acanthomorphata</taxon>
        <taxon>Eupercaria</taxon>
        <taxon>Perciformes</taxon>
        <taxon>Notothenioidei</taxon>
        <taxon>Nototheniidae</taxon>
        <taxon>Dissostichus</taxon>
    </lineage>
</organism>
<proteinExistence type="predicted"/>
<dbReference type="AlphaFoldDB" id="A0A7J5YFM2"/>
<feature type="compositionally biased region" description="Basic and acidic residues" evidence="1">
    <location>
        <begin position="262"/>
        <end position="272"/>
    </location>
</feature>
<name>A0A7J5YFM2_DISMA</name>
<feature type="region of interest" description="Disordered" evidence="1">
    <location>
        <begin position="224"/>
        <end position="284"/>
    </location>
</feature>
<evidence type="ECO:0000256" key="1">
    <source>
        <dbReference type="SAM" id="MobiDB-lite"/>
    </source>
</evidence>
<evidence type="ECO:0000313" key="2">
    <source>
        <dbReference type="EMBL" id="KAF3848225.1"/>
    </source>
</evidence>
<feature type="compositionally biased region" description="Acidic residues" evidence="1">
    <location>
        <begin position="1"/>
        <end position="11"/>
    </location>
</feature>
<feature type="region of interest" description="Disordered" evidence="1">
    <location>
        <begin position="363"/>
        <end position="384"/>
    </location>
</feature>
<protein>
    <submittedName>
        <fullName evidence="2">Uncharacterized protein</fullName>
    </submittedName>
</protein>
<accession>A0A7J5YFM2</accession>
<feature type="compositionally biased region" description="Polar residues" evidence="1">
    <location>
        <begin position="224"/>
        <end position="240"/>
    </location>
</feature>
<feature type="region of interest" description="Disordered" evidence="1">
    <location>
        <begin position="1"/>
        <end position="67"/>
    </location>
</feature>
<dbReference type="OrthoDB" id="8936753at2759"/>
<evidence type="ECO:0000313" key="3">
    <source>
        <dbReference type="Proteomes" id="UP000518266"/>
    </source>
</evidence>
<gene>
    <name evidence="2" type="ORF">F7725_021253</name>
</gene>
<comment type="caution">
    <text evidence="2">The sequence shown here is derived from an EMBL/GenBank/DDBJ whole genome shotgun (WGS) entry which is preliminary data.</text>
</comment>
<dbReference type="Proteomes" id="UP000518266">
    <property type="component" value="Unassembled WGS sequence"/>
</dbReference>
<sequence>MFEEEEEEEQEEQGRRRRRRRRRGGGGGADKTGSEGPPLSSTASLTEPIRESFPHTHHCQPANQSPRIPCSILLSYNCSSRLREAEEERRRENHLEREPPGERTTRERTTREREPPGENHLRENHLERENHWRERTTWRENHLERENRVNPVFSEDTDGVSLPGFQYLTLTEAEVIERESSGFGMIRWMNSSLMGAAHEDMAMFECESSEEGFYERCWATVSSSRGTGNTASNSNKSTPACSPVLRKRSRSPTPHSPEGENMVEKGSDHSSDKSPSTPETAVQRTYSLQRAKAGTTSGPLTVRRRVFPAFLGGELAAVRVDMDEDCTLSEWEAVLELDEALAGWLLQGPDRGEWGWEWGWAASDHQDPEWDTEDVPAVSPDPYA</sequence>
<dbReference type="EMBL" id="JAAKFY010000013">
    <property type="protein sequence ID" value="KAF3848225.1"/>
    <property type="molecule type" value="Genomic_DNA"/>
</dbReference>
<feature type="region of interest" description="Disordered" evidence="1">
    <location>
        <begin position="87"/>
        <end position="128"/>
    </location>
</feature>